<dbReference type="InterPro" id="IPR013783">
    <property type="entry name" value="Ig-like_fold"/>
</dbReference>
<sequence length="517" mass="56265">MKNIILLSKLAIVLLFFSFPAYSQKLDNTILAICNVPPGCQEEPICTLYDDCFRFDFYAPKDLGNGTSALKYKITNYSESTFKQATFELPGQGASTPAAVSPTSVFRNRYNHSVINKFNDSLIAFNAINAGTFSYGGFEVYYYIVNNADLNAPYGRKAQVTAKAGRPWQLQRTGTVNFDFDVCQGEQCPTVVNETCYKEDCCFGYQLNGTQIGAGPGQFRPDFTLTEICGQQVTSVSFSLPNLSPEQQAALDPFASTYAYTTSVTSTLLTFTATTADFDSVGEFDDFAYLLPESAVTAAGGNLVTVTITTTGGTYSQTFDLLNTDPNCGINPLPVELSKFAGKASPEGISLNWTTVSEKDNDRFEIERSVNGRNFERIATVKGNGSSSSAINYGYLDASAPKSMNYYRLKQVDFNGAHEYSRIITVNNEGGKAKSLAVMLVPNPCHGENCSVRLQATDTSAPITIELQDLAGRTIFSKQIPGDQSSFQLPRLDTGGGVYILSAKNGKYAAHQKVIIQ</sequence>
<reference evidence="1 2" key="1">
    <citation type="submission" date="2020-12" db="EMBL/GenBank/DDBJ databases">
        <title>Bacterial novel species Adhaeribacter sp. BT258 isolated from soil.</title>
        <authorList>
            <person name="Jung H.-Y."/>
        </authorList>
    </citation>
    <scope>NUCLEOTIDE SEQUENCE [LARGE SCALE GENOMIC DNA]</scope>
    <source>
        <strain evidence="1 2">BT258</strain>
    </source>
</reference>
<dbReference type="Proteomes" id="UP000644147">
    <property type="component" value="Unassembled WGS sequence"/>
</dbReference>
<dbReference type="Gene3D" id="2.60.40.10">
    <property type="entry name" value="Immunoglobulins"/>
    <property type="match status" value="1"/>
</dbReference>
<dbReference type="InterPro" id="IPR026444">
    <property type="entry name" value="Secre_tail"/>
</dbReference>
<proteinExistence type="predicted"/>
<gene>
    <name evidence="1" type="ORF">I5M27_15800</name>
</gene>
<dbReference type="EMBL" id="JAEHFX010000009">
    <property type="protein sequence ID" value="MBK0404463.1"/>
    <property type="molecule type" value="Genomic_DNA"/>
</dbReference>
<evidence type="ECO:0000313" key="2">
    <source>
        <dbReference type="Proteomes" id="UP000644147"/>
    </source>
</evidence>
<keyword evidence="2" id="KW-1185">Reference proteome</keyword>
<dbReference type="NCBIfam" id="TIGR04183">
    <property type="entry name" value="Por_Secre_tail"/>
    <property type="match status" value="1"/>
</dbReference>
<organism evidence="1 2">
    <name type="scientific">Adhaeribacter terrigena</name>
    <dbReference type="NCBI Taxonomy" id="2793070"/>
    <lineage>
        <taxon>Bacteria</taxon>
        <taxon>Pseudomonadati</taxon>
        <taxon>Bacteroidota</taxon>
        <taxon>Cytophagia</taxon>
        <taxon>Cytophagales</taxon>
        <taxon>Hymenobacteraceae</taxon>
        <taxon>Adhaeribacter</taxon>
    </lineage>
</organism>
<evidence type="ECO:0000313" key="1">
    <source>
        <dbReference type="EMBL" id="MBK0404463.1"/>
    </source>
</evidence>
<name>A0ABS1C6Z9_9BACT</name>
<accession>A0ABS1C6Z9</accession>
<dbReference type="RefSeq" id="WP_200507303.1">
    <property type="nucleotide sequence ID" value="NZ_JAEHFX010000009.1"/>
</dbReference>
<protein>
    <submittedName>
        <fullName evidence="1">T9SS type A sorting domain-containing protein</fullName>
    </submittedName>
</protein>
<comment type="caution">
    <text evidence="1">The sequence shown here is derived from an EMBL/GenBank/DDBJ whole genome shotgun (WGS) entry which is preliminary data.</text>
</comment>